<dbReference type="EMBL" id="MLJW01000474">
    <property type="protein sequence ID" value="OIQ86532.1"/>
    <property type="molecule type" value="Genomic_DNA"/>
</dbReference>
<dbReference type="EC" id="4.2.2.-" evidence="3"/>
<keyword evidence="1" id="KW-0472">Membrane</keyword>
<keyword evidence="1" id="KW-0812">Transmembrane</keyword>
<dbReference type="AlphaFoldDB" id="A0A1J5R3H8"/>
<keyword evidence="3" id="KW-0456">Lyase</keyword>
<comment type="caution">
    <text evidence="3">The sequence shown here is derived from an EMBL/GenBank/DDBJ whole genome shotgun (WGS) entry which is preliminary data.</text>
</comment>
<dbReference type="InterPro" id="IPR008258">
    <property type="entry name" value="Transglycosylase_SLT_dom_1"/>
</dbReference>
<feature type="transmembrane region" description="Helical" evidence="1">
    <location>
        <begin position="28"/>
        <end position="49"/>
    </location>
</feature>
<organism evidence="3">
    <name type="scientific">mine drainage metagenome</name>
    <dbReference type="NCBI Taxonomy" id="410659"/>
    <lineage>
        <taxon>unclassified sequences</taxon>
        <taxon>metagenomes</taxon>
        <taxon>ecological metagenomes</taxon>
    </lineage>
</organism>
<protein>
    <submittedName>
        <fullName evidence="3">Membrane-bound lytic murein transglycosylase C</fullName>
        <ecNumber evidence="3">4.2.2.-</ecNumber>
    </submittedName>
</protein>
<keyword evidence="1" id="KW-1133">Transmembrane helix</keyword>
<proteinExistence type="predicted"/>
<dbReference type="Gene3D" id="1.10.530.10">
    <property type="match status" value="1"/>
</dbReference>
<dbReference type="GO" id="GO:0016829">
    <property type="term" value="F:lyase activity"/>
    <property type="evidence" value="ECO:0007669"/>
    <property type="project" value="UniProtKB-KW"/>
</dbReference>
<name>A0A1J5R3H8_9ZZZZ</name>
<accession>A0A1J5R3H8</accession>
<dbReference type="Pfam" id="PF01464">
    <property type="entry name" value="SLT"/>
    <property type="match status" value="1"/>
</dbReference>
<dbReference type="SUPFAM" id="SSF53955">
    <property type="entry name" value="Lysozyme-like"/>
    <property type="match status" value="1"/>
</dbReference>
<dbReference type="InterPro" id="IPR023346">
    <property type="entry name" value="Lysozyme-like_dom_sf"/>
</dbReference>
<evidence type="ECO:0000259" key="2">
    <source>
        <dbReference type="Pfam" id="PF01464"/>
    </source>
</evidence>
<evidence type="ECO:0000313" key="3">
    <source>
        <dbReference type="EMBL" id="OIQ86532.1"/>
    </source>
</evidence>
<sequence length="285" mass="29406">MSETSQVQPSGLNSTLNWRAIGAQLLGWTHHTLVLVGVGFVAAAGYFYLHPERLSALSQSVAQWEALRGGAVADASAAEPAQSNAVAPAPELHLSRAQSAIASWLSRRYNIAPLAMRELVNSAWQAGREEHLDPTLILAVMAVESSFNPFAVSSVGATGLMQVMPIVHEDKFAPYGGVQASIDPKANVRVGAAVLKTAIARGGSLQQGLRMYVGAKTEATSGGYAAKVLGEQARLRLVASGAHVPVNAPLNPAPQAPALVPAEAQVSAPEGTAAAAKADAKAANA</sequence>
<reference evidence="3" key="1">
    <citation type="submission" date="2016-10" db="EMBL/GenBank/DDBJ databases">
        <title>Sequence of Gallionella enrichment culture.</title>
        <authorList>
            <person name="Poehlein A."/>
            <person name="Muehling M."/>
            <person name="Daniel R."/>
        </authorList>
    </citation>
    <scope>NUCLEOTIDE SEQUENCE</scope>
</reference>
<evidence type="ECO:0000256" key="1">
    <source>
        <dbReference type="SAM" id="Phobius"/>
    </source>
</evidence>
<gene>
    <name evidence="3" type="primary">mltC_13</name>
    <name evidence="3" type="ORF">GALL_316190</name>
</gene>
<feature type="domain" description="Transglycosylase SLT" evidence="2">
    <location>
        <begin position="125"/>
        <end position="203"/>
    </location>
</feature>